<dbReference type="Proteomes" id="UP001249851">
    <property type="component" value="Unassembled WGS sequence"/>
</dbReference>
<feature type="transmembrane region" description="Helical" evidence="1">
    <location>
        <begin position="15"/>
        <end position="35"/>
    </location>
</feature>
<protein>
    <submittedName>
        <fullName evidence="2">Uncharacterized protein</fullName>
    </submittedName>
</protein>
<evidence type="ECO:0000313" key="3">
    <source>
        <dbReference type="Proteomes" id="UP001249851"/>
    </source>
</evidence>
<keyword evidence="3" id="KW-1185">Reference proteome</keyword>
<keyword evidence="1" id="KW-0472">Membrane</keyword>
<feature type="transmembrane region" description="Helical" evidence="1">
    <location>
        <begin position="89"/>
        <end position="107"/>
    </location>
</feature>
<gene>
    <name evidence="2" type="ORF">P5673_009213</name>
</gene>
<organism evidence="2 3">
    <name type="scientific">Acropora cervicornis</name>
    <name type="common">Staghorn coral</name>
    <dbReference type="NCBI Taxonomy" id="6130"/>
    <lineage>
        <taxon>Eukaryota</taxon>
        <taxon>Metazoa</taxon>
        <taxon>Cnidaria</taxon>
        <taxon>Anthozoa</taxon>
        <taxon>Hexacorallia</taxon>
        <taxon>Scleractinia</taxon>
        <taxon>Astrocoeniina</taxon>
        <taxon>Acroporidae</taxon>
        <taxon>Acropora</taxon>
    </lineage>
</organism>
<accession>A0AAD9V9U2</accession>
<sequence>MFPGASSTGFYHAPISKGLLALTGTASLINILFSSSTKNFLPNFTWSQLIRNTKEIWIKKICAVGLQLTAVSALKHFGHPVGIPPPGPYLLIFIFIYLFIFNLTTITK</sequence>
<dbReference type="EMBL" id="JARQWQ010000016">
    <property type="protein sequence ID" value="KAK2566581.1"/>
    <property type="molecule type" value="Genomic_DNA"/>
</dbReference>
<keyword evidence="1" id="KW-0812">Transmembrane</keyword>
<evidence type="ECO:0000313" key="2">
    <source>
        <dbReference type="EMBL" id="KAK2566581.1"/>
    </source>
</evidence>
<name>A0AAD9V9U2_ACRCE</name>
<keyword evidence="1" id="KW-1133">Transmembrane helix</keyword>
<comment type="caution">
    <text evidence="2">The sequence shown here is derived from an EMBL/GenBank/DDBJ whole genome shotgun (WGS) entry which is preliminary data.</text>
</comment>
<reference evidence="2" key="2">
    <citation type="journal article" date="2023" name="Science">
        <title>Genomic signatures of disease resistance in endangered staghorn corals.</title>
        <authorList>
            <person name="Vollmer S.V."/>
            <person name="Selwyn J.D."/>
            <person name="Despard B.A."/>
            <person name="Roesel C.L."/>
        </authorList>
    </citation>
    <scope>NUCLEOTIDE SEQUENCE</scope>
    <source>
        <strain evidence="2">K2</strain>
    </source>
</reference>
<proteinExistence type="predicted"/>
<reference evidence="2" key="1">
    <citation type="journal article" date="2023" name="G3 (Bethesda)">
        <title>Whole genome assembly and annotation of the endangered Caribbean coral Acropora cervicornis.</title>
        <authorList>
            <person name="Selwyn J.D."/>
            <person name="Vollmer S.V."/>
        </authorList>
    </citation>
    <scope>NUCLEOTIDE SEQUENCE</scope>
    <source>
        <strain evidence="2">K2</strain>
    </source>
</reference>
<dbReference type="AlphaFoldDB" id="A0AAD9V9U2"/>
<evidence type="ECO:0000256" key="1">
    <source>
        <dbReference type="SAM" id="Phobius"/>
    </source>
</evidence>